<dbReference type="Gene3D" id="3.40.50.1000">
    <property type="entry name" value="HAD superfamily/HAD-like"/>
    <property type="match status" value="1"/>
</dbReference>
<dbReference type="AlphaFoldDB" id="A0AAV4LB54"/>
<dbReference type="Pfam" id="PF08282">
    <property type="entry name" value="Hydrolase_3"/>
    <property type="match status" value="1"/>
</dbReference>
<dbReference type="InterPro" id="IPR023214">
    <property type="entry name" value="HAD_sf"/>
</dbReference>
<dbReference type="PANTHER" id="PTHR10000">
    <property type="entry name" value="PHOSPHOSERINE PHOSPHATASE"/>
    <property type="match status" value="1"/>
</dbReference>
<dbReference type="GO" id="GO:0005829">
    <property type="term" value="C:cytosol"/>
    <property type="evidence" value="ECO:0007669"/>
    <property type="project" value="TreeGrafter"/>
</dbReference>
<dbReference type="NCBIfam" id="TIGR00099">
    <property type="entry name" value="Cof-subfamily"/>
    <property type="match status" value="1"/>
</dbReference>
<dbReference type="InterPro" id="IPR036412">
    <property type="entry name" value="HAD-like_sf"/>
</dbReference>
<dbReference type="Gene3D" id="3.30.1240.10">
    <property type="match status" value="1"/>
</dbReference>
<dbReference type="NCBIfam" id="TIGR01484">
    <property type="entry name" value="HAD-SF-IIB"/>
    <property type="match status" value="1"/>
</dbReference>
<proteinExistence type="predicted"/>
<dbReference type="RefSeq" id="WP_282198157.1">
    <property type="nucleotide sequence ID" value="NZ_BOQE01000001.1"/>
</dbReference>
<dbReference type="Proteomes" id="UP001057291">
    <property type="component" value="Unassembled WGS sequence"/>
</dbReference>
<reference evidence="1" key="1">
    <citation type="journal article" date="2023" name="Int. J. Syst. Evol. Microbiol.">
        <title>Collibacillus ludicampi gen. nov., sp. nov., a new soil bacterium of the family Alicyclobacillaceae.</title>
        <authorList>
            <person name="Jojima T."/>
            <person name="Ioku Y."/>
            <person name="Fukuta Y."/>
            <person name="Shirasaka N."/>
            <person name="Matsumura Y."/>
            <person name="Mori M."/>
        </authorList>
    </citation>
    <scope>NUCLEOTIDE SEQUENCE</scope>
    <source>
        <strain evidence="1">TP075</strain>
    </source>
</reference>
<evidence type="ECO:0000313" key="1">
    <source>
        <dbReference type="EMBL" id="GIM44906.1"/>
    </source>
</evidence>
<dbReference type="SFLD" id="SFLDS00003">
    <property type="entry name" value="Haloacid_Dehalogenase"/>
    <property type="match status" value="1"/>
</dbReference>
<dbReference type="InterPro" id="IPR006379">
    <property type="entry name" value="HAD-SF_hydro_IIB"/>
</dbReference>
<dbReference type="EMBL" id="BOQE01000001">
    <property type="protein sequence ID" value="GIM44906.1"/>
    <property type="molecule type" value="Genomic_DNA"/>
</dbReference>
<dbReference type="GO" id="GO:0016791">
    <property type="term" value="F:phosphatase activity"/>
    <property type="evidence" value="ECO:0007669"/>
    <property type="project" value="TreeGrafter"/>
</dbReference>
<dbReference type="SUPFAM" id="SSF56784">
    <property type="entry name" value="HAD-like"/>
    <property type="match status" value="1"/>
</dbReference>
<gene>
    <name evidence="1" type="primary">ykrA</name>
    <name evidence="1" type="ORF">DNHGIG_04550</name>
</gene>
<evidence type="ECO:0000313" key="2">
    <source>
        <dbReference type="Proteomes" id="UP001057291"/>
    </source>
</evidence>
<dbReference type="PANTHER" id="PTHR10000:SF25">
    <property type="entry name" value="PHOSPHATASE YKRA-RELATED"/>
    <property type="match status" value="1"/>
</dbReference>
<comment type="caution">
    <text evidence="1">The sequence shown here is derived from an EMBL/GenBank/DDBJ whole genome shotgun (WGS) entry which is preliminary data.</text>
</comment>
<dbReference type="PROSITE" id="PS01229">
    <property type="entry name" value="COF_2"/>
    <property type="match status" value="1"/>
</dbReference>
<accession>A0AAV4LB54</accession>
<organism evidence="1 2">
    <name type="scientific">Collibacillus ludicampi</name>
    <dbReference type="NCBI Taxonomy" id="2771369"/>
    <lineage>
        <taxon>Bacteria</taxon>
        <taxon>Bacillati</taxon>
        <taxon>Bacillota</taxon>
        <taxon>Bacilli</taxon>
        <taxon>Bacillales</taxon>
        <taxon>Alicyclobacillaceae</taxon>
        <taxon>Collibacillus</taxon>
    </lineage>
</organism>
<dbReference type="GO" id="GO:0000287">
    <property type="term" value="F:magnesium ion binding"/>
    <property type="evidence" value="ECO:0007669"/>
    <property type="project" value="TreeGrafter"/>
</dbReference>
<dbReference type="InterPro" id="IPR000150">
    <property type="entry name" value="Cof"/>
</dbReference>
<dbReference type="SFLD" id="SFLDG01140">
    <property type="entry name" value="C2.B:_Phosphomannomutase_and_P"/>
    <property type="match status" value="1"/>
</dbReference>
<protein>
    <submittedName>
        <fullName evidence="1">Phosphatase YkrA</fullName>
    </submittedName>
</protein>
<name>A0AAV4LB54_9BACL</name>
<sequence length="255" mass="28785">MMYRIAFFDVDGTIYDGKTVSPKTKEAIQALKGKGIIPVICTGRAKPEAEWLLKMLGISYGVFNNGALVCHENKVIDKSPIPRVYVQKLLDRATRYDTTMMVCSIDNCYTNRPNCPTLVRIRKELGLSVPLPLTESLPECFQVIIFCQEHEESRFQLEEVEFSYHRWNPDAYDLNLRGMNKAVGVEKLLRHLGIPKEHALAFGDGLNDYAMLEYVGCGVKMGNGHPDLNHVADLTTKNIEEEGVYHALSHLLKVI</sequence>
<keyword evidence="2" id="KW-1185">Reference proteome</keyword>